<name>A0A5C3KF30_COPMA</name>
<feature type="compositionally biased region" description="Basic and acidic residues" evidence="1">
    <location>
        <begin position="1"/>
        <end position="15"/>
    </location>
</feature>
<feature type="compositionally biased region" description="Basic and acidic residues" evidence="1">
    <location>
        <begin position="58"/>
        <end position="67"/>
    </location>
</feature>
<feature type="region of interest" description="Disordered" evidence="1">
    <location>
        <begin position="1"/>
        <end position="27"/>
    </location>
</feature>
<dbReference type="EMBL" id="ML210381">
    <property type="protein sequence ID" value="TFK18739.1"/>
    <property type="molecule type" value="Genomic_DNA"/>
</dbReference>
<organism evidence="2 3">
    <name type="scientific">Coprinopsis marcescibilis</name>
    <name type="common">Agaric fungus</name>
    <name type="synonym">Psathyrella marcescibilis</name>
    <dbReference type="NCBI Taxonomy" id="230819"/>
    <lineage>
        <taxon>Eukaryota</taxon>
        <taxon>Fungi</taxon>
        <taxon>Dikarya</taxon>
        <taxon>Basidiomycota</taxon>
        <taxon>Agaricomycotina</taxon>
        <taxon>Agaricomycetes</taxon>
        <taxon>Agaricomycetidae</taxon>
        <taxon>Agaricales</taxon>
        <taxon>Agaricineae</taxon>
        <taxon>Psathyrellaceae</taxon>
        <taxon>Coprinopsis</taxon>
    </lineage>
</organism>
<evidence type="ECO:0000313" key="2">
    <source>
        <dbReference type="EMBL" id="TFK18739.1"/>
    </source>
</evidence>
<protein>
    <submittedName>
        <fullName evidence="2">Uncharacterized protein</fullName>
    </submittedName>
</protein>
<sequence length="111" mass="12521">MWMVQEEKKPEVERGYRRKKTQGKGKGRARELGECAVFDEERRWVEAYLAGGANGGVEGDKANAEKAESEEEELEDDRTFIECWCCFSTYTFERMAQSPTRAAPACGATSP</sequence>
<accession>A0A5C3KF30</accession>
<feature type="region of interest" description="Disordered" evidence="1">
    <location>
        <begin position="52"/>
        <end position="73"/>
    </location>
</feature>
<reference evidence="2 3" key="1">
    <citation type="journal article" date="2019" name="Nat. Ecol. Evol.">
        <title>Megaphylogeny resolves global patterns of mushroom evolution.</title>
        <authorList>
            <person name="Varga T."/>
            <person name="Krizsan K."/>
            <person name="Foldi C."/>
            <person name="Dima B."/>
            <person name="Sanchez-Garcia M."/>
            <person name="Sanchez-Ramirez S."/>
            <person name="Szollosi G.J."/>
            <person name="Szarkandi J.G."/>
            <person name="Papp V."/>
            <person name="Albert L."/>
            <person name="Andreopoulos W."/>
            <person name="Angelini C."/>
            <person name="Antonin V."/>
            <person name="Barry K.W."/>
            <person name="Bougher N.L."/>
            <person name="Buchanan P."/>
            <person name="Buyck B."/>
            <person name="Bense V."/>
            <person name="Catcheside P."/>
            <person name="Chovatia M."/>
            <person name="Cooper J."/>
            <person name="Damon W."/>
            <person name="Desjardin D."/>
            <person name="Finy P."/>
            <person name="Geml J."/>
            <person name="Haridas S."/>
            <person name="Hughes K."/>
            <person name="Justo A."/>
            <person name="Karasinski D."/>
            <person name="Kautmanova I."/>
            <person name="Kiss B."/>
            <person name="Kocsube S."/>
            <person name="Kotiranta H."/>
            <person name="LaButti K.M."/>
            <person name="Lechner B.E."/>
            <person name="Liimatainen K."/>
            <person name="Lipzen A."/>
            <person name="Lukacs Z."/>
            <person name="Mihaltcheva S."/>
            <person name="Morgado L.N."/>
            <person name="Niskanen T."/>
            <person name="Noordeloos M.E."/>
            <person name="Ohm R.A."/>
            <person name="Ortiz-Santana B."/>
            <person name="Ovrebo C."/>
            <person name="Racz N."/>
            <person name="Riley R."/>
            <person name="Savchenko A."/>
            <person name="Shiryaev A."/>
            <person name="Soop K."/>
            <person name="Spirin V."/>
            <person name="Szebenyi C."/>
            <person name="Tomsovsky M."/>
            <person name="Tulloss R.E."/>
            <person name="Uehling J."/>
            <person name="Grigoriev I.V."/>
            <person name="Vagvolgyi C."/>
            <person name="Papp T."/>
            <person name="Martin F.M."/>
            <person name="Miettinen O."/>
            <person name="Hibbett D.S."/>
            <person name="Nagy L.G."/>
        </authorList>
    </citation>
    <scope>NUCLEOTIDE SEQUENCE [LARGE SCALE GENOMIC DNA]</scope>
    <source>
        <strain evidence="2 3">CBS 121175</strain>
    </source>
</reference>
<gene>
    <name evidence="2" type="ORF">FA15DRAFT_709598</name>
</gene>
<dbReference type="STRING" id="230819.A0A5C3KF30"/>
<evidence type="ECO:0000313" key="3">
    <source>
        <dbReference type="Proteomes" id="UP000307440"/>
    </source>
</evidence>
<keyword evidence="3" id="KW-1185">Reference proteome</keyword>
<dbReference type="Proteomes" id="UP000307440">
    <property type="component" value="Unassembled WGS sequence"/>
</dbReference>
<proteinExistence type="predicted"/>
<feature type="compositionally biased region" description="Basic residues" evidence="1">
    <location>
        <begin position="16"/>
        <end position="27"/>
    </location>
</feature>
<evidence type="ECO:0000256" key="1">
    <source>
        <dbReference type="SAM" id="MobiDB-lite"/>
    </source>
</evidence>
<dbReference type="AlphaFoldDB" id="A0A5C3KF30"/>